<dbReference type="GO" id="GO:0005739">
    <property type="term" value="C:mitochondrion"/>
    <property type="evidence" value="ECO:0007669"/>
    <property type="project" value="TreeGrafter"/>
</dbReference>
<dbReference type="InterPro" id="IPR013221">
    <property type="entry name" value="Mur_ligase_cen"/>
</dbReference>
<dbReference type="InterPro" id="IPR036565">
    <property type="entry name" value="Mur-like_cat_sf"/>
</dbReference>
<dbReference type="PANTHER" id="PTHR11136">
    <property type="entry name" value="FOLYLPOLYGLUTAMATE SYNTHASE-RELATED"/>
    <property type="match status" value="1"/>
</dbReference>
<comment type="similarity">
    <text evidence="1">Belongs to the folylpolyglutamate synthase family.</text>
</comment>
<keyword evidence="4" id="KW-0547">Nucleotide-binding</keyword>
<dbReference type="UniPathway" id="UPA00850"/>
<dbReference type="AlphaFoldDB" id="A0A6S6W811"/>
<dbReference type="GO" id="GO:0005829">
    <property type="term" value="C:cytosol"/>
    <property type="evidence" value="ECO:0007669"/>
    <property type="project" value="TreeGrafter"/>
</dbReference>
<dbReference type="InterPro" id="IPR036615">
    <property type="entry name" value="Mur_ligase_C_dom_sf"/>
</dbReference>
<feature type="compositionally biased region" description="Polar residues" evidence="7">
    <location>
        <begin position="616"/>
        <end position="628"/>
    </location>
</feature>
<dbReference type="GO" id="GO:0005524">
    <property type="term" value="F:ATP binding"/>
    <property type="evidence" value="ECO:0007669"/>
    <property type="project" value="UniProtKB-KW"/>
</dbReference>
<organism evidence="9 10">
    <name type="scientific">Pyrenophora teres f. teres</name>
    <dbReference type="NCBI Taxonomy" id="97479"/>
    <lineage>
        <taxon>Eukaryota</taxon>
        <taxon>Fungi</taxon>
        <taxon>Dikarya</taxon>
        <taxon>Ascomycota</taxon>
        <taxon>Pezizomycotina</taxon>
        <taxon>Dothideomycetes</taxon>
        <taxon>Pleosporomycetidae</taxon>
        <taxon>Pleosporales</taxon>
        <taxon>Pleosporineae</taxon>
        <taxon>Pleosporaceae</taxon>
        <taxon>Pyrenophora</taxon>
    </lineage>
</organism>
<keyword evidence="2" id="KW-0436">Ligase</keyword>
<proteinExistence type="inferred from homology"/>
<feature type="region of interest" description="Disordered" evidence="7">
    <location>
        <begin position="485"/>
        <end position="505"/>
    </location>
</feature>
<dbReference type="EMBL" id="HG992983">
    <property type="protein sequence ID" value="CAE7193063.1"/>
    <property type="molecule type" value="Genomic_DNA"/>
</dbReference>
<reference evidence="9" key="1">
    <citation type="submission" date="2021-02" db="EMBL/GenBank/DDBJ databases">
        <authorList>
            <person name="Syme A R."/>
            <person name="Syme A R."/>
            <person name="Moolhuijzen P."/>
        </authorList>
    </citation>
    <scope>NUCLEOTIDE SEQUENCE</scope>
    <source>
        <strain evidence="9">W1-1</strain>
    </source>
</reference>
<dbReference type="GO" id="GO:0008841">
    <property type="term" value="F:dihydrofolate synthase activity"/>
    <property type="evidence" value="ECO:0007669"/>
    <property type="project" value="TreeGrafter"/>
</dbReference>
<evidence type="ECO:0000256" key="3">
    <source>
        <dbReference type="ARBA" id="ARBA00022723"/>
    </source>
</evidence>
<dbReference type="PROSITE" id="PS01011">
    <property type="entry name" value="FOLYLPOLYGLU_SYNT_1"/>
    <property type="match status" value="1"/>
</dbReference>
<evidence type="ECO:0000313" key="10">
    <source>
        <dbReference type="Proteomes" id="UP000472372"/>
    </source>
</evidence>
<dbReference type="PANTHER" id="PTHR11136:SF0">
    <property type="entry name" value="DIHYDROFOLATE SYNTHETASE-RELATED"/>
    <property type="match status" value="1"/>
</dbReference>
<evidence type="ECO:0000259" key="8">
    <source>
        <dbReference type="Pfam" id="PF08245"/>
    </source>
</evidence>
<evidence type="ECO:0000313" key="9">
    <source>
        <dbReference type="EMBL" id="CAE7193063.1"/>
    </source>
</evidence>
<protein>
    <submittedName>
        <fullName evidence="9">Folylpolyglutamate synthase</fullName>
    </submittedName>
</protein>
<sequence>MARIQPGLERISQLLRGVQFPWQSIHVAGTNGKGTICHYVSSLISKKRSRVKSGAFTSPHLIDRWDCISINNTPVDESVFRKIEQHYLDLNLREGINASPFEILTATAFTIFNEESVGLAVVEVGMGGKLDATNILNNQAVCVIAKIARDHEGFLGNTLNEIALHKAGILRKNVPYIINPQNEGNVKRVITEYGDQIGAIQTDLTMLPRSFYTRRCWQRMSSQMRPMQQLNPLLATVATVTAYQSLNLRFTPTALNEDLYNISKAVNPARLEVAKVPPVFGDPNGKNNTLVKGRRILVDGAHNPDAAKLLADHVNSNQRKVKRGKKGENTIKPPRNGWPVMWVLAMTEGKDAEQYLSILLQPGDSVITTTFGPVDGMPWVKPMDPKKLLKIAQSVHPSITGMAMPRDGVLRALCAAKFLADPKGPIVLTGSLYLVGDFHRELRPRRAQDYMRAPEYEDDRKMFKAMLQTEEKRVRALFGNPYSQPSYSGVSTHDSTFEEESVDSATSLDFEQVHVESEQQDQRQLERERWSNMQAELATIDDTLDAIAEEELSVLKKWAPQNDDTKSVQKEEAKKGEEGNKKNIVEKREMGEEGGEHGKEQNGSNDIEETDERDILTTQNEQSKQAESVHSPEMLDEKKPSTTLTTYKGDGEPVTKHEGLTDRPKVGNEPKIEPNQETANEGLKEDTGYEIRMERSKFKGDGSRDALSSLFEEETGVTIRKHTGYIKKTFPNFRDRFGDKTYSR</sequence>
<feature type="compositionally biased region" description="Polar residues" evidence="7">
    <location>
        <begin position="485"/>
        <end position="494"/>
    </location>
</feature>
<keyword evidence="6" id="KW-0460">Magnesium</keyword>
<gene>
    <name evidence="9" type="ORF">PTTW11_07677</name>
</gene>
<feature type="compositionally biased region" description="Basic and acidic residues" evidence="7">
    <location>
        <begin position="649"/>
        <end position="674"/>
    </location>
</feature>
<keyword evidence="3" id="KW-0479">Metal-binding</keyword>
<evidence type="ECO:0000256" key="6">
    <source>
        <dbReference type="ARBA" id="ARBA00022842"/>
    </source>
</evidence>
<dbReference type="Gene3D" id="3.40.1190.10">
    <property type="entry name" value="Mur-like, catalytic domain"/>
    <property type="match status" value="1"/>
</dbReference>
<evidence type="ECO:0000256" key="1">
    <source>
        <dbReference type="ARBA" id="ARBA00008276"/>
    </source>
</evidence>
<feature type="region of interest" description="Disordered" evidence="7">
    <location>
        <begin position="562"/>
        <end position="686"/>
    </location>
</feature>
<feature type="domain" description="Mur ligase central" evidence="8">
    <location>
        <begin position="27"/>
        <end position="182"/>
    </location>
</feature>
<dbReference type="GO" id="GO:0046872">
    <property type="term" value="F:metal ion binding"/>
    <property type="evidence" value="ECO:0007669"/>
    <property type="project" value="UniProtKB-KW"/>
</dbReference>
<dbReference type="Pfam" id="PF08245">
    <property type="entry name" value="Mur_ligase_M"/>
    <property type="match status" value="1"/>
</dbReference>
<dbReference type="PROSITE" id="PS01012">
    <property type="entry name" value="FOLYLPOLYGLU_SYNT_2"/>
    <property type="match status" value="1"/>
</dbReference>
<evidence type="ECO:0000256" key="7">
    <source>
        <dbReference type="SAM" id="MobiDB-lite"/>
    </source>
</evidence>
<evidence type="ECO:0000256" key="4">
    <source>
        <dbReference type="ARBA" id="ARBA00022741"/>
    </source>
</evidence>
<dbReference type="NCBIfam" id="TIGR01499">
    <property type="entry name" value="folC"/>
    <property type="match status" value="1"/>
</dbReference>
<evidence type="ECO:0000256" key="5">
    <source>
        <dbReference type="ARBA" id="ARBA00022840"/>
    </source>
</evidence>
<dbReference type="GO" id="GO:0004326">
    <property type="term" value="F:tetrahydrofolylpolyglutamate synthase activity"/>
    <property type="evidence" value="ECO:0007669"/>
    <property type="project" value="InterPro"/>
</dbReference>
<accession>A0A6S6W811</accession>
<name>A0A6S6W811_9PLEO</name>
<evidence type="ECO:0000256" key="2">
    <source>
        <dbReference type="ARBA" id="ARBA00022598"/>
    </source>
</evidence>
<feature type="compositionally biased region" description="Basic and acidic residues" evidence="7">
    <location>
        <begin position="563"/>
        <end position="600"/>
    </location>
</feature>
<dbReference type="SUPFAM" id="SSF53623">
    <property type="entry name" value="MurD-like peptide ligases, catalytic domain"/>
    <property type="match status" value="1"/>
</dbReference>
<dbReference type="SUPFAM" id="SSF53244">
    <property type="entry name" value="MurD-like peptide ligases, peptide-binding domain"/>
    <property type="match status" value="1"/>
</dbReference>
<dbReference type="InterPro" id="IPR018109">
    <property type="entry name" value="Folylpolyglutamate_synth_CS"/>
</dbReference>
<dbReference type="Proteomes" id="UP000472372">
    <property type="component" value="Chromosome 7"/>
</dbReference>
<dbReference type="InterPro" id="IPR001645">
    <property type="entry name" value="Folylpolyglutamate_synth"/>
</dbReference>
<dbReference type="Gene3D" id="3.90.190.20">
    <property type="entry name" value="Mur ligase, C-terminal domain"/>
    <property type="match status" value="1"/>
</dbReference>
<keyword evidence="5" id="KW-0067">ATP-binding</keyword>